<dbReference type="InterPro" id="IPR012340">
    <property type="entry name" value="NA-bd_OB-fold"/>
</dbReference>
<dbReference type="InterPro" id="IPR005146">
    <property type="entry name" value="B3/B4_tRNA-bd"/>
</dbReference>
<gene>
    <name evidence="13" type="ORF">A3J43_03650</name>
</gene>
<evidence type="ECO:0000259" key="11">
    <source>
        <dbReference type="PROSITE" id="PS50886"/>
    </source>
</evidence>
<dbReference type="PROSITE" id="PS50886">
    <property type="entry name" value="TRBD"/>
    <property type="match status" value="1"/>
</dbReference>
<comment type="catalytic activity">
    <reaction evidence="9">
        <text>tRNA(Phe) + L-phenylalanine + ATP = L-phenylalanyl-tRNA(Phe) + AMP + diphosphate + H(+)</text>
        <dbReference type="Rhea" id="RHEA:19413"/>
        <dbReference type="Rhea" id="RHEA-COMP:9668"/>
        <dbReference type="Rhea" id="RHEA-COMP:9699"/>
        <dbReference type="ChEBI" id="CHEBI:15378"/>
        <dbReference type="ChEBI" id="CHEBI:30616"/>
        <dbReference type="ChEBI" id="CHEBI:33019"/>
        <dbReference type="ChEBI" id="CHEBI:58095"/>
        <dbReference type="ChEBI" id="CHEBI:78442"/>
        <dbReference type="ChEBI" id="CHEBI:78531"/>
        <dbReference type="ChEBI" id="CHEBI:456215"/>
        <dbReference type="EC" id="6.1.1.20"/>
    </reaction>
</comment>
<evidence type="ECO:0000256" key="3">
    <source>
        <dbReference type="ARBA" id="ARBA00011209"/>
    </source>
</evidence>
<dbReference type="InterPro" id="IPR020825">
    <property type="entry name" value="Phe-tRNA_synthase-like_B3/B4"/>
</dbReference>
<dbReference type="GO" id="GO:0000287">
    <property type="term" value="F:magnesium ion binding"/>
    <property type="evidence" value="ECO:0007669"/>
    <property type="project" value="InterPro"/>
</dbReference>
<keyword evidence="5" id="KW-0963">Cytoplasm</keyword>
<dbReference type="SMART" id="SM00873">
    <property type="entry name" value="B3_4"/>
    <property type="match status" value="1"/>
</dbReference>
<dbReference type="GO" id="GO:0009328">
    <property type="term" value="C:phenylalanine-tRNA ligase complex"/>
    <property type="evidence" value="ECO:0007669"/>
    <property type="project" value="TreeGrafter"/>
</dbReference>
<reference evidence="13 14" key="1">
    <citation type="journal article" date="2016" name="Nat. Commun.">
        <title>Thousands of microbial genomes shed light on interconnected biogeochemical processes in an aquifer system.</title>
        <authorList>
            <person name="Anantharaman K."/>
            <person name="Brown C.T."/>
            <person name="Hug L.A."/>
            <person name="Sharon I."/>
            <person name="Castelle C.J."/>
            <person name="Probst A.J."/>
            <person name="Thomas B.C."/>
            <person name="Singh A."/>
            <person name="Wilkins M.J."/>
            <person name="Karaoz U."/>
            <person name="Brodie E.L."/>
            <person name="Williams K.H."/>
            <person name="Hubbard S.S."/>
            <person name="Banfield J.F."/>
        </authorList>
    </citation>
    <scope>NUCLEOTIDE SEQUENCE [LARGE SCALE GENOMIC DNA]</scope>
</reference>
<comment type="subunit">
    <text evidence="3">Tetramer of two alpha and two beta subunits.</text>
</comment>
<dbReference type="InterPro" id="IPR045060">
    <property type="entry name" value="Phe-tRNA-ligase_IIc_bsu"/>
</dbReference>
<dbReference type="InterPro" id="IPR009061">
    <property type="entry name" value="DNA-bd_dom_put_sf"/>
</dbReference>
<sequence>MKISLNWLRDFVDLPRGIDPATLAEQITLKIVEVEGFEREADAFEKMVVGEVVNIEKHPNADRLSVCKVEAGCSFLDSRFRGNDREGGVIEVVCGGKNLREGMLVAVALPGSKVKWHGEGELVELKEAEVRGVKSYGMICAGSEIGLDDLQARQPVVGEGPQILDISFTRAKPGTPLASALGKDDVIFEISNVSISNRPDLWSHIGFARELSVLLNKPLRLPKVSNEELRMKNKGELKVIIQARDLCPRYIGALVERVQTKATPAWMQQRLLAVGQRPINPLVDISNYVMLEMGQPVHIFDESRIRNHESGRVEIVVRRARKGEKMKTLDGVVRQLDDDMLVIADAEKPLAIAGVMGGEDSGVDEKTNSIIIECATFEPVSIRKTSATLGLETDAAQRFEKSLDPNLPGYAVARVLQLIKECGTAPAALSVKAVVDVHVPIRAPKPIVVPFDFIGRRLGAPVPQEKAKKILQGLGFIVRGTAKIWKVTPPSWRATRDISLPEDVVEEIGRHLDYNAIPDALPSFPVTPPVLERPQQLERAFKRFLAGAGFYEV</sequence>
<dbReference type="AlphaFoldDB" id="A0A1F7ULL3"/>
<dbReference type="SUPFAM" id="SSF50249">
    <property type="entry name" value="Nucleic acid-binding proteins"/>
    <property type="match status" value="1"/>
</dbReference>
<dbReference type="EMBL" id="MGEF01000015">
    <property type="protein sequence ID" value="OGL79173.1"/>
    <property type="molecule type" value="Genomic_DNA"/>
</dbReference>
<keyword evidence="13" id="KW-0436">Ligase</keyword>
<dbReference type="InterPro" id="IPR002547">
    <property type="entry name" value="tRNA-bd_dom"/>
</dbReference>
<feature type="domain" description="TRNA-binding" evidence="11">
    <location>
        <begin position="41"/>
        <end position="178"/>
    </location>
</feature>
<dbReference type="Gene3D" id="2.40.50.140">
    <property type="entry name" value="Nucleic acid-binding proteins"/>
    <property type="match status" value="1"/>
</dbReference>
<evidence type="ECO:0000259" key="12">
    <source>
        <dbReference type="PROSITE" id="PS51483"/>
    </source>
</evidence>
<dbReference type="NCBIfam" id="TIGR00472">
    <property type="entry name" value="pheT_bact"/>
    <property type="match status" value="1"/>
</dbReference>
<dbReference type="Gene3D" id="3.50.40.10">
    <property type="entry name" value="Phenylalanyl-trna Synthetase, Chain B, domain 3"/>
    <property type="match status" value="1"/>
</dbReference>
<dbReference type="GO" id="GO:0000049">
    <property type="term" value="F:tRNA binding"/>
    <property type="evidence" value="ECO:0007669"/>
    <property type="project" value="UniProtKB-UniRule"/>
</dbReference>
<proteinExistence type="inferred from homology"/>
<evidence type="ECO:0000256" key="7">
    <source>
        <dbReference type="ARBA" id="ARBA00022884"/>
    </source>
</evidence>
<feature type="domain" description="B5" evidence="12">
    <location>
        <begin position="442"/>
        <end position="519"/>
    </location>
</feature>
<dbReference type="InterPro" id="IPR033714">
    <property type="entry name" value="tRNA_bind_bactPheRS"/>
</dbReference>
<dbReference type="Pfam" id="PF03483">
    <property type="entry name" value="B3_4"/>
    <property type="match status" value="1"/>
</dbReference>
<keyword evidence="6 10" id="KW-0820">tRNA-binding</keyword>
<evidence type="ECO:0000256" key="4">
    <source>
        <dbReference type="ARBA" id="ARBA00017032"/>
    </source>
</evidence>
<dbReference type="SUPFAM" id="SSF46955">
    <property type="entry name" value="Putative DNA-binding domain"/>
    <property type="match status" value="1"/>
</dbReference>
<protein>
    <recommendedName>
        <fullName evidence="4">Phenylalanine--tRNA ligase beta subunit</fullName>
    </recommendedName>
    <alternativeName>
        <fullName evidence="8">Phenylalanyl-tRNA synthetase beta subunit</fullName>
    </alternativeName>
</protein>
<comment type="similarity">
    <text evidence="2">Belongs to the phenylalanyl-tRNA synthetase beta subunit family. Type 1 subfamily.</text>
</comment>
<feature type="non-terminal residue" evidence="13">
    <location>
        <position position="553"/>
    </location>
</feature>
<evidence type="ECO:0000256" key="5">
    <source>
        <dbReference type="ARBA" id="ARBA00022490"/>
    </source>
</evidence>
<keyword evidence="7 10" id="KW-0694">RNA-binding</keyword>
<dbReference type="Pfam" id="PF01588">
    <property type="entry name" value="tRNA_bind"/>
    <property type="match status" value="1"/>
</dbReference>
<comment type="caution">
    <text evidence="13">The sequence shown here is derived from an EMBL/GenBank/DDBJ whole genome shotgun (WGS) entry which is preliminary data.</text>
</comment>
<dbReference type="Gene3D" id="3.30.56.10">
    <property type="match status" value="2"/>
</dbReference>
<dbReference type="PANTHER" id="PTHR10947:SF0">
    <property type="entry name" value="PHENYLALANINE--TRNA LIGASE BETA SUBUNIT"/>
    <property type="match status" value="1"/>
</dbReference>
<evidence type="ECO:0000256" key="1">
    <source>
        <dbReference type="ARBA" id="ARBA00004496"/>
    </source>
</evidence>
<comment type="subcellular location">
    <subcellularLocation>
        <location evidence="1">Cytoplasm</location>
    </subcellularLocation>
</comment>
<dbReference type="PANTHER" id="PTHR10947">
    <property type="entry name" value="PHENYLALANYL-TRNA SYNTHETASE BETA CHAIN AND LEUCINE-RICH REPEAT-CONTAINING PROTEIN 47"/>
    <property type="match status" value="1"/>
</dbReference>
<evidence type="ECO:0000313" key="14">
    <source>
        <dbReference type="Proteomes" id="UP000176604"/>
    </source>
</evidence>
<dbReference type="SUPFAM" id="SSF56037">
    <property type="entry name" value="PheT/TilS domain"/>
    <property type="match status" value="1"/>
</dbReference>
<dbReference type="InterPro" id="IPR004532">
    <property type="entry name" value="Phe-tRNA-ligase_IIc_bsu_bact"/>
</dbReference>
<evidence type="ECO:0000256" key="6">
    <source>
        <dbReference type="ARBA" id="ARBA00022555"/>
    </source>
</evidence>
<dbReference type="Pfam" id="PF03484">
    <property type="entry name" value="B5"/>
    <property type="match status" value="1"/>
</dbReference>
<dbReference type="GO" id="GO:0006432">
    <property type="term" value="P:phenylalanyl-tRNA aminoacylation"/>
    <property type="evidence" value="ECO:0007669"/>
    <property type="project" value="InterPro"/>
</dbReference>
<evidence type="ECO:0000256" key="9">
    <source>
        <dbReference type="ARBA" id="ARBA00049255"/>
    </source>
</evidence>
<evidence type="ECO:0000256" key="10">
    <source>
        <dbReference type="PROSITE-ProRule" id="PRU00209"/>
    </source>
</evidence>
<dbReference type="STRING" id="1802397.A3J43_03650"/>
<dbReference type="SMART" id="SM00874">
    <property type="entry name" value="B5"/>
    <property type="match status" value="1"/>
</dbReference>
<evidence type="ECO:0000256" key="8">
    <source>
        <dbReference type="ARBA" id="ARBA00033189"/>
    </source>
</evidence>
<dbReference type="GO" id="GO:0005524">
    <property type="term" value="F:ATP binding"/>
    <property type="evidence" value="ECO:0007669"/>
    <property type="project" value="InterPro"/>
</dbReference>
<dbReference type="Proteomes" id="UP000176604">
    <property type="component" value="Unassembled WGS sequence"/>
</dbReference>
<evidence type="ECO:0000313" key="13">
    <source>
        <dbReference type="EMBL" id="OGL79173.1"/>
    </source>
</evidence>
<dbReference type="CDD" id="cd02796">
    <property type="entry name" value="tRNA_bind_bactPheRS"/>
    <property type="match status" value="1"/>
</dbReference>
<dbReference type="PROSITE" id="PS51483">
    <property type="entry name" value="B5"/>
    <property type="match status" value="1"/>
</dbReference>
<dbReference type="GO" id="GO:0004826">
    <property type="term" value="F:phenylalanine-tRNA ligase activity"/>
    <property type="evidence" value="ECO:0007669"/>
    <property type="project" value="UniProtKB-EC"/>
</dbReference>
<accession>A0A1F7ULL3</accession>
<organism evidence="13 14">
    <name type="scientific">Candidatus Uhrbacteria bacterium RIFCSPHIGHO2_12_FULL_54_23</name>
    <dbReference type="NCBI Taxonomy" id="1802397"/>
    <lineage>
        <taxon>Bacteria</taxon>
        <taxon>Candidatus Uhriibacteriota</taxon>
    </lineage>
</organism>
<dbReference type="InterPro" id="IPR005147">
    <property type="entry name" value="tRNA_synthase_B5-dom"/>
</dbReference>
<name>A0A1F7ULL3_9BACT</name>
<evidence type="ECO:0000256" key="2">
    <source>
        <dbReference type="ARBA" id="ARBA00008653"/>
    </source>
</evidence>